<dbReference type="PRINTS" id="PR00724">
    <property type="entry name" value="CRBOXYPTASEC"/>
</dbReference>
<evidence type="ECO:0000313" key="7">
    <source>
        <dbReference type="Proteomes" id="UP000316270"/>
    </source>
</evidence>
<protein>
    <recommendedName>
        <fullName evidence="8">Carboxypeptidase</fullName>
    </recommendedName>
</protein>
<dbReference type="PANTHER" id="PTHR11802">
    <property type="entry name" value="SERINE PROTEASE FAMILY S10 SERINE CARBOXYPEPTIDASE"/>
    <property type="match status" value="1"/>
</dbReference>
<dbReference type="OrthoDB" id="443318at2759"/>
<evidence type="ECO:0000256" key="3">
    <source>
        <dbReference type="ARBA" id="ARBA00022670"/>
    </source>
</evidence>
<reference evidence="6 7" key="1">
    <citation type="submission" date="2019-07" db="EMBL/GenBank/DDBJ databases">
        <title>Finished genome of Venturia effusa.</title>
        <authorList>
            <person name="Young C.A."/>
            <person name="Cox M.P."/>
            <person name="Ganley A.R.D."/>
            <person name="David W.J."/>
        </authorList>
    </citation>
    <scope>NUCLEOTIDE SEQUENCE [LARGE SCALE GENOMIC DNA]</scope>
    <source>
        <strain evidence="7">albino</strain>
    </source>
</reference>
<dbReference type="STRING" id="50376.A0A517L309"/>
<dbReference type="EMBL" id="CP042188">
    <property type="protein sequence ID" value="QDS70031.1"/>
    <property type="molecule type" value="Genomic_DNA"/>
</dbReference>
<dbReference type="AlphaFoldDB" id="A0A517L309"/>
<dbReference type="PANTHER" id="PTHR11802:SF479">
    <property type="entry name" value="CARBOXYPEPTIDASE"/>
    <property type="match status" value="1"/>
</dbReference>
<evidence type="ECO:0000256" key="5">
    <source>
        <dbReference type="ARBA" id="ARBA00023180"/>
    </source>
</evidence>
<evidence type="ECO:0000313" key="6">
    <source>
        <dbReference type="EMBL" id="QDS70031.1"/>
    </source>
</evidence>
<keyword evidence="3" id="KW-0645">Protease</keyword>
<evidence type="ECO:0000256" key="2">
    <source>
        <dbReference type="ARBA" id="ARBA00022645"/>
    </source>
</evidence>
<evidence type="ECO:0000256" key="1">
    <source>
        <dbReference type="ARBA" id="ARBA00009431"/>
    </source>
</evidence>
<evidence type="ECO:0008006" key="8">
    <source>
        <dbReference type="Google" id="ProtNLM"/>
    </source>
</evidence>
<dbReference type="Proteomes" id="UP000316270">
    <property type="component" value="Chromosome 4"/>
</dbReference>
<accession>A0A517L309</accession>
<gene>
    <name evidence="6" type="ORF">FKW77_003833</name>
</gene>
<dbReference type="InterPro" id="IPR001563">
    <property type="entry name" value="Peptidase_S10"/>
</dbReference>
<keyword evidence="2" id="KW-0121">Carboxypeptidase</keyword>
<dbReference type="Gene3D" id="3.40.50.1820">
    <property type="entry name" value="alpha/beta hydrolase"/>
    <property type="match status" value="1"/>
</dbReference>
<organism evidence="6 7">
    <name type="scientific">Venturia effusa</name>
    <dbReference type="NCBI Taxonomy" id="50376"/>
    <lineage>
        <taxon>Eukaryota</taxon>
        <taxon>Fungi</taxon>
        <taxon>Dikarya</taxon>
        <taxon>Ascomycota</taxon>
        <taxon>Pezizomycotina</taxon>
        <taxon>Dothideomycetes</taxon>
        <taxon>Pleosporomycetidae</taxon>
        <taxon>Venturiales</taxon>
        <taxon>Venturiaceae</taxon>
        <taxon>Venturia</taxon>
    </lineage>
</organism>
<dbReference type="SUPFAM" id="SSF53474">
    <property type="entry name" value="alpha/beta-Hydrolases"/>
    <property type="match status" value="1"/>
</dbReference>
<keyword evidence="4" id="KW-0378">Hydrolase</keyword>
<evidence type="ECO:0000256" key="4">
    <source>
        <dbReference type="ARBA" id="ARBA00022801"/>
    </source>
</evidence>
<dbReference type="GO" id="GO:0006508">
    <property type="term" value="P:proteolysis"/>
    <property type="evidence" value="ECO:0007669"/>
    <property type="project" value="UniProtKB-KW"/>
</dbReference>
<dbReference type="InterPro" id="IPR029058">
    <property type="entry name" value="AB_hydrolase_fold"/>
</dbReference>
<proteinExistence type="inferred from homology"/>
<keyword evidence="5" id="KW-0325">Glycoprotein</keyword>
<sequence length="433" mass="47363">MYSGLMPVKAGDLSRQLFFIFQPTTGPPVDTITIWLNGGPGCSSLEGFFQENGRFVWHDGQPAPTLNDHSWVNITNMLWVEQPIGTGFTVGTPTATSEEDIANDFVGFFRNFQETFGIKNFKIYAAGESYAGRYVSYISSAFLDQKDKSLFDLKGALVYDPCIGAYDTVQQQVPVVPFVKANNDLFGFDQGDISNLEQVHESCGYEGFLDKYLKFPPAGLQPAYVSPASSSCDLFTRIQYAALAKNRCFDIYMINKTCPRGLEVMKPSESKPSYFDRADVKAALNVPASSTWALCSEEGAFVGSGGPYKNGDFSADPIQAILPKVVEATKRVLVANGNYDMIILTNGTLLAIQNMTWGGSLGFQNAPATPIDIPGRSSPAGIQHYERGLMWSEGFKTGHMVLPRAQHLRLLAVIKTMAAVPFAPHLEPSTDSL</sequence>
<name>A0A517L309_9PEZI</name>
<keyword evidence="7" id="KW-1185">Reference proteome</keyword>
<comment type="similarity">
    <text evidence="1">Belongs to the peptidase S10 family.</text>
</comment>
<dbReference type="GO" id="GO:0004185">
    <property type="term" value="F:serine-type carboxypeptidase activity"/>
    <property type="evidence" value="ECO:0007669"/>
    <property type="project" value="InterPro"/>
</dbReference>
<dbReference type="Pfam" id="PF00450">
    <property type="entry name" value="Peptidase_S10"/>
    <property type="match status" value="1"/>
</dbReference>